<dbReference type="PRINTS" id="PR00759">
    <property type="entry name" value="BASICPTASE"/>
</dbReference>
<accession>A0A2P4SDS3</accession>
<dbReference type="PROSITE" id="PS00280">
    <property type="entry name" value="BPTI_KUNITZ_1"/>
    <property type="match status" value="1"/>
</dbReference>
<dbReference type="InterPro" id="IPR036880">
    <property type="entry name" value="Kunitz_BPTI_sf"/>
</dbReference>
<protein>
    <recommendedName>
        <fullName evidence="2">BPTI/Kunitz inhibitor domain-containing protein</fullName>
    </recommendedName>
</protein>
<dbReference type="InterPro" id="IPR002223">
    <property type="entry name" value="Kunitz_BPTI"/>
</dbReference>
<keyword evidence="1" id="KW-1015">Disulfide bond</keyword>
<dbReference type="InterPro" id="IPR020901">
    <property type="entry name" value="Prtase_inh_Kunz-CS"/>
</dbReference>
<dbReference type="Gene3D" id="4.10.410.10">
    <property type="entry name" value="Pancreatic trypsin inhibitor Kunitz domain"/>
    <property type="match status" value="1"/>
</dbReference>
<evidence type="ECO:0000256" key="1">
    <source>
        <dbReference type="ARBA" id="ARBA00023157"/>
    </source>
</evidence>
<comment type="caution">
    <text evidence="3">The sequence shown here is derived from an EMBL/GenBank/DDBJ whole genome shotgun (WGS) entry which is preliminary data.</text>
</comment>
<evidence type="ECO:0000313" key="4">
    <source>
        <dbReference type="Proteomes" id="UP000237246"/>
    </source>
</evidence>
<dbReference type="Proteomes" id="UP000237246">
    <property type="component" value="Unassembled WGS sequence"/>
</dbReference>
<organism evidence="3 4">
    <name type="scientific">Bambusicola thoracicus</name>
    <name type="common">Chinese bamboo-partridge</name>
    <name type="synonym">Perdix thoracica</name>
    <dbReference type="NCBI Taxonomy" id="9083"/>
    <lineage>
        <taxon>Eukaryota</taxon>
        <taxon>Metazoa</taxon>
        <taxon>Chordata</taxon>
        <taxon>Craniata</taxon>
        <taxon>Vertebrata</taxon>
        <taxon>Euteleostomi</taxon>
        <taxon>Archelosauria</taxon>
        <taxon>Archosauria</taxon>
        <taxon>Dinosauria</taxon>
        <taxon>Saurischia</taxon>
        <taxon>Theropoda</taxon>
        <taxon>Coelurosauria</taxon>
        <taxon>Aves</taxon>
        <taxon>Neognathae</taxon>
        <taxon>Galloanserae</taxon>
        <taxon>Galliformes</taxon>
        <taxon>Phasianidae</taxon>
        <taxon>Perdicinae</taxon>
        <taxon>Bambusicola</taxon>
    </lineage>
</organism>
<keyword evidence="4" id="KW-1185">Reference proteome</keyword>
<evidence type="ECO:0000259" key="2">
    <source>
        <dbReference type="PROSITE" id="PS50279"/>
    </source>
</evidence>
<dbReference type="AlphaFoldDB" id="A0A2P4SDS3"/>
<dbReference type="InterPro" id="IPR050098">
    <property type="entry name" value="TFPI/VKTCI-like"/>
</dbReference>
<dbReference type="PANTHER" id="PTHR10083">
    <property type="entry name" value="KUNITZ-TYPE PROTEASE INHIBITOR-RELATED"/>
    <property type="match status" value="1"/>
</dbReference>
<dbReference type="GO" id="GO:0004867">
    <property type="term" value="F:serine-type endopeptidase inhibitor activity"/>
    <property type="evidence" value="ECO:0007669"/>
    <property type="project" value="InterPro"/>
</dbReference>
<sequence>MISRWYFDVAEGKCAPFFYGGCGGNRNNFDSEEYCMAVCGSVRKCTASPLLPLSDWPCCLVAGLGSLTLIPLLLPAVCPAYL</sequence>
<dbReference type="SMART" id="SM00131">
    <property type="entry name" value="KU"/>
    <property type="match status" value="1"/>
</dbReference>
<proteinExistence type="predicted"/>
<reference evidence="3 4" key="1">
    <citation type="submission" date="2018-01" db="EMBL/GenBank/DDBJ databases">
        <title>Comparison of the Chinese Bamboo Partridge and Red Junglefowl genome sequences highlights the importance of demography in genome evolution.</title>
        <authorList>
            <person name="Tiley G.P."/>
            <person name="Kimball R.T."/>
            <person name="Braun E.L."/>
            <person name="Burleigh J.G."/>
        </authorList>
    </citation>
    <scope>NUCLEOTIDE SEQUENCE [LARGE SCALE GENOMIC DNA]</scope>
    <source>
        <strain evidence="3">RTK389</strain>
        <tissue evidence="3">Blood</tissue>
    </source>
</reference>
<feature type="domain" description="BPTI/Kunitz inhibitor" evidence="2">
    <location>
        <begin position="1"/>
        <end position="39"/>
    </location>
</feature>
<evidence type="ECO:0000313" key="3">
    <source>
        <dbReference type="EMBL" id="POI22246.1"/>
    </source>
</evidence>
<dbReference type="OrthoDB" id="9112501at2759"/>
<dbReference type="PANTHER" id="PTHR10083:SF375">
    <property type="entry name" value="BPTI_KUNITZ INHIBITOR DOMAIN-CONTAINING PROTEIN"/>
    <property type="match status" value="1"/>
</dbReference>
<name>A0A2P4SDS3_BAMTH</name>
<gene>
    <name evidence="3" type="ORF">CIB84_014007</name>
</gene>
<dbReference type="SUPFAM" id="SSF57362">
    <property type="entry name" value="BPTI-like"/>
    <property type="match status" value="1"/>
</dbReference>
<dbReference type="EMBL" id="PPHD01060196">
    <property type="protein sequence ID" value="POI22246.1"/>
    <property type="molecule type" value="Genomic_DNA"/>
</dbReference>
<dbReference type="Pfam" id="PF00014">
    <property type="entry name" value="Kunitz_BPTI"/>
    <property type="match status" value="1"/>
</dbReference>
<dbReference type="GO" id="GO:0005615">
    <property type="term" value="C:extracellular space"/>
    <property type="evidence" value="ECO:0007669"/>
    <property type="project" value="TreeGrafter"/>
</dbReference>
<dbReference type="PROSITE" id="PS50279">
    <property type="entry name" value="BPTI_KUNITZ_2"/>
    <property type="match status" value="1"/>
</dbReference>